<sequence length="334" mass="36896">MPILHCIVHRIDKADGEQPAELTPAEAPLAPSPQLDDLLAELTTRFNAKRKGWGYFREDATARSLAALLPAYLETAEPEAFATLSRQTAESLRELVEQQLPTGGYLIMAHVRQGESEHLTLALLHARAGFGVDSRLAVVPVAPLNVSQPALAARIDLTQMRAGQSRQYVAFTRDRGGQALVEAFRDWLGCEEGADAPGETRTLLKAFSDYVESEALPDAAAREKTDALLDYASDQAGRGEPLTLDALSELVDDQQPRAFYDYIRNQDYGLAPEIPPDKRTLQQFKRFTGRAGGVSISFDSHLLGNSIEYDAERDRLIIKQVPDALKTQLRERRS</sequence>
<evidence type="ECO:0000256" key="2">
    <source>
        <dbReference type="ARBA" id="ARBA00009035"/>
    </source>
</evidence>
<protein>
    <submittedName>
        <fullName evidence="4">Nucleoid-associated protein</fullName>
    </submittedName>
</protein>
<reference evidence="4 5" key="1">
    <citation type="submission" date="2021-05" db="EMBL/GenBank/DDBJ databases">
        <title>Petroleum and Energy Research Collection (APPE): ex situ preservation of microbial diversity associated with the oil industry and exploitation of its biotechnological potential.</title>
        <authorList>
            <person name="Paixao C.T.M."/>
            <person name="Gomes M.B."/>
            <person name="Oliveira V.M."/>
        </authorList>
    </citation>
    <scope>NUCLEOTIDE SEQUENCE [LARGE SCALE GENOMIC DNA]</scope>
    <source>
        <strain evidence="4 5">LIT2</strain>
    </source>
</reference>
<dbReference type="Pfam" id="PF04245">
    <property type="entry name" value="NA37"/>
    <property type="match status" value="1"/>
</dbReference>
<comment type="caution">
    <text evidence="4">The sequence shown here is derived from an EMBL/GenBank/DDBJ whole genome shotgun (WGS) entry which is preliminary data.</text>
</comment>
<keyword evidence="5" id="KW-1185">Reference proteome</keyword>
<evidence type="ECO:0000256" key="3">
    <source>
        <dbReference type="ARBA" id="ARBA00022490"/>
    </source>
</evidence>
<proteinExistence type="inferred from homology"/>
<dbReference type="InterPro" id="IPR007358">
    <property type="entry name" value="Nucleoid_associated_NdpA"/>
</dbReference>
<evidence type="ECO:0000313" key="4">
    <source>
        <dbReference type="EMBL" id="MBZ9566348.1"/>
    </source>
</evidence>
<dbReference type="PANTHER" id="PTHR38772">
    <property type="match status" value="1"/>
</dbReference>
<accession>A0ABS7WVR8</accession>
<dbReference type="EMBL" id="JAGXFD010000001">
    <property type="protein sequence ID" value="MBZ9566348.1"/>
    <property type="molecule type" value="Genomic_DNA"/>
</dbReference>
<dbReference type="Proteomes" id="UP001319883">
    <property type="component" value="Unassembled WGS sequence"/>
</dbReference>
<gene>
    <name evidence="4" type="ORF">KGQ91_01390</name>
</gene>
<dbReference type="PANTHER" id="PTHR38772:SF1">
    <property type="entry name" value="NUCLEOID-ASSOCIATED PROTEIN YEJK"/>
    <property type="match status" value="1"/>
</dbReference>
<comment type="subcellular location">
    <subcellularLocation>
        <location evidence="1">Cytoplasm</location>
        <location evidence="1">Nucleoid</location>
    </subcellularLocation>
</comment>
<evidence type="ECO:0000256" key="1">
    <source>
        <dbReference type="ARBA" id="ARBA00004453"/>
    </source>
</evidence>
<evidence type="ECO:0000313" key="5">
    <source>
        <dbReference type="Proteomes" id="UP001319883"/>
    </source>
</evidence>
<dbReference type="RefSeq" id="WP_224420070.1">
    <property type="nucleotide sequence ID" value="NZ_JAGXFD010000001.1"/>
</dbReference>
<keyword evidence="3" id="KW-0963">Cytoplasm</keyword>
<organism evidence="4 5">
    <name type="scientific">Modicisalibacter tunisiensis</name>
    <dbReference type="NCBI Taxonomy" id="390637"/>
    <lineage>
        <taxon>Bacteria</taxon>
        <taxon>Pseudomonadati</taxon>
        <taxon>Pseudomonadota</taxon>
        <taxon>Gammaproteobacteria</taxon>
        <taxon>Oceanospirillales</taxon>
        <taxon>Halomonadaceae</taxon>
        <taxon>Modicisalibacter</taxon>
    </lineage>
</organism>
<comment type="similarity">
    <text evidence="2">Belongs to the YejK family.</text>
</comment>
<name>A0ABS7WVR8_9GAMM</name>